<dbReference type="Proteomes" id="UP001549749">
    <property type="component" value="Unassembled WGS sequence"/>
</dbReference>
<comment type="caution">
    <text evidence="3">The sequence shown here is derived from an EMBL/GenBank/DDBJ whole genome shotgun (WGS) entry which is preliminary data.</text>
</comment>
<evidence type="ECO:0000313" key="4">
    <source>
        <dbReference type="Proteomes" id="UP001549749"/>
    </source>
</evidence>
<dbReference type="InterPro" id="IPR004155">
    <property type="entry name" value="PBS_lyase_HEAT"/>
</dbReference>
<name>A0ABV2T3F6_9BACT</name>
<evidence type="ECO:0000256" key="1">
    <source>
        <dbReference type="SAM" id="MobiDB-lite"/>
    </source>
</evidence>
<dbReference type="InterPro" id="IPR008893">
    <property type="entry name" value="WGR_domain"/>
</dbReference>
<dbReference type="RefSeq" id="WP_354660208.1">
    <property type="nucleotide sequence ID" value="NZ_JBEXAC010000001.1"/>
</dbReference>
<dbReference type="PROSITE" id="PS51977">
    <property type="entry name" value="WGR"/>
    <property type="match status" value="1"/>
</dbReference>
<dbReference type="Gene3D" id="2.20.140.10">
    <property type="entry name" value="WGR domain"/>
    <property type="match status" value="1"/>
</dbReference>
<dbReference type="EMBL" id="JBEXAC010000001">
    <property type="protein sequence ID" value="MET6997573.1"/>
    <property type="molecule type" value="Genomic_DNA"/>
</dbReference>
<dbReference type="InterPro" id="IPR016024">
    <property type="entry name" value="ARM-type_fold"/>
</dbReference>
<keyword evidence="4" id="KW-1185">Reference proteome</keyword>
<protein>
    <submittedName>
        <fullName evidence="3">HEAT repeat domain-containing protein</fullName>
    </submittedName>
</protein>
<evidence type="ECO:0000313" key="3">
    <source>
        <dbReference type="EMBL" id="MET6997573.1"/>
    </source>
</evidence>
<reference evidence="3 4" key="1">
    <citation type="submission" date="2024-06" db="EMBL/GenBank/DDBJ databases">
        <title>Chitinophaga defluvii sp. nov., isolated from municipal sewage.</title>
        <authorList>
            <person name="Zhang L."/>
        </authorList>
    </citation>
    <scope>NUCLEOTIDE SEQUENCE [LARGE SCALE GENOMIC DNA]</scope>
    <source>
        <strain evidence="3 4">H8</strain>
    </source>
</reference>
<dbReference type="InterPro" id="IPR011989">
    <property type="entry name" value="ARM-like"/>
</dbReference>
<feature type="region of interest" description="Disordered" evidence="1">
    <location>
        <begin position="491"/>
        <end position="514"/>
    </location>
</feature>
<organism evidence="3 4">
    <name type="scientific">Chitinophaga defluvii</name>
    <dbReference type="NCBI Taxonomy" id="3163343"/>
    <lineage>
        <taxon>Bacteria</taxon>
        <taxon>Pseudomonadati</taxon>
        <taxon>Bacteroidota</taxon>
        <taxon>Chitinophagia</taxon>
        <taxon>Chitinophagales</taxon>
        <taxon>Chitinophagaceae</taxon>
        <taxon>Chitinophaga</taxon>
    </lineage>
</organism>
<proteinExistence type="predicted"/>
<feature type="domain" description="WGR" evidence="2">
    <location>
        <begin position="1"/>
        <end position="90"/>
    </location>
</feature>
<dbReference type="Gene3D" id="1.25.10.10">
    <property type="entry name" value="Leucine-rich Repeat Variant"/>
    <property type="match status" value="1"/>
</dbReference>
<dbReference type="CDD" id="cd07998">
    <property type="entry name" value="WGR_DNA_ligase"/>
    <property type="match status" value="1"/>
</dbReference>
<dbReference type="SUPFAM" id="SSF48371">
    <property type="entry name" value="ARM repeat"/>
    <property type="match status" value="2"/>
</dbReference>
<accession>A0ABV2T3F6</accession>
<sequence length="1106" mass="125332">MRLVRTVKLFFREGNSDKTYEIDLCETGPDQYLVNFRYGKRGSTLREGTKTVTAVTLTTATVLFNALEKEKRSKGYRGEHEAVVTAPELPFAITADTEVSTDIRHKAILQRLEDALTGKNSFKTTWKTSRVIWKAGEYKLQAAVPYLIQLAEKGDAMQRYAAIWALGKCGDATAAPLLTSYFENKSSAANIRQLAANALLLVLPATAKAQQLQYFMQGLPVVFQEAIRKSDTHLILQLLQDRVRARSLPVYPMLEELYILAADNAAVKQALLIFLQELPLRPPYFQHIRHLFKQAALRDDHQLVALLAGRFEREHAMFVKKTANEDQTNAPQVYVEELQQYLKAGAELKKQNSRLAYSSKTRDYLHRQVLRQLRQWGTQEDITYVRLATALLLQYDESRDATAPYQTTGYGYLNGRYTSFTRQYPAHAAALYLNYILQGNAPNMRLQASNKLWYFIQEQAEQVHASDTSNVEDTAPKTSFFKKLFGWLGGNKTPPPPKWTSPERTPEMPPETTPAPTTDIPFLALWQQLPEAFIQLLIKGRMEVVHSFALEQLKAHPDYRRLKNNMGTDVIRELLLAAFPLPQQYGFELAKEKYDPAVPSLPLIQAMLYSPLAAAQELGLQWVTQHQTYCFADNDFIIQLIFCPWVAVQQFVNTQLSTQVVTIDKARLLAGKAITWLRSLSRATPAENDTIHEGCLILEQHCRSALGEVEIRTIEALLQSRIAANQAFAARLLLLKQHSFNFDGVPDGLFHNLLANDYAPVRAAGMAIITAMPPEQQLKRPELILHCCIAPYQDTRQQIRLLLPAMIQLDNRLAIWLVNELVPKLMRKEASAGIHQDMANILSNELVNYLHDINTATALRLLYANYPAAQEFGVLVLEKYIPPAALSLKQVIATGNHELLTVRTWCWHFFEQNIARIRYERDTAIALLDASWEDTRQFAKTFFTTQFSENDWTPETLIAIADSVRLDIQAFGRELLTRYFNAADGTAYLLKLSQHPSVNMQVFATTYLESYATNNLAVIQSLEHYFRSVLTRVNKARVAKDRIFTFLEKEALRSAAAASYIGNIITDISATVSIGDKARCIAIMCTIRQQFDVPLPIHITPVRETV</sequence>
<dbReference type="Pfam" id="PF05406">
    <property type="entry name" value="WGR"/>
    <property type="match status" value="1"/>
</dbReference>
<dbReference type="Pfam" id="PF13646">
    <property type="entry name" value="HEAT_2"/>
    <property type="match status" value="1"/>
</dbReference>
<gene>
    <name evidence="3" type="ORF">ABR189_09350</name>
</gene>
<evidence type="ECO:0000259" key="2">
    <source>
        <dbReference type="PROSITE" id="PS51977"/>
    </source>
</evidence>
<dbReference type="SMART" id="SM00567">
    <property type="entry name" value="EZ_HEAT"/>
    <property type="match status" value="1"/>
</dbReference>